<dbReference type="InterPro" id="IPR007410">
    <property type="entry name" value="LpqE-like"/>
</dbReference>
<name>A0A318KRB4_9NEIS</name>
<dbReference type="InterPro" id="IPR058248">
    <property type="entry name" value="Lxx211020-like"/>
</dbReference>
<evidence type="ECO:0000256" key="1">
    <source>
        <dbReference type="SAM" id="SignalP"/>
    </source>
</evidence>
<evidence type="ECO:0000313" key="3">
    <source>
        <dbReference type="Proteomes" id="UP000247555"/>
    </source>
</evidence>
<dbReference type="AlphaFoldDB" id="A0A318KRB4"/>
<accession>A0A318KRB4</accession>
<feature type="chain" id="PRO_5016242906" description="Copper(I)-binding protein" evidence="1">
    <location>
        <begin position="19"/>
        <end position="156"/>
    </location>
</feature>
<organism evidence="2 3">
    <name type="scientific">Rivihabitans pingtungensis</name>
    <dbReference type="NCBI Taxonomy" id="1054498"/>
    <lineage>
        <taxon>Bacteria</taxon>
        <taxon>Pseudomonadati</taxon>
        <taxon>Pseudomonadota</taxon>
        <taxon>Betaproteobacteria</taxon>
        <taxon>Neisseriales</taxon>
        <taxon>Aquaspirillaceae</taxon>
        <taxon>Rivihabitans</taxon>
    </lineage>
</organism>
<evidence type="ECO:0008006" key="4">
    <source>
        <dbReference type="Google" id="ProtNLM"/>
    </source>
</evidence>
<dbReference type="OrthoDB" id="9796962at2"/>
<dbReference type="Proteomes" id="UP000247555">
    <property type="component" value="Unassembled WGS sequence"/>
</dbReference>
<dbReference type="SUPFAM" id="SSF110087">
    <property type="entry name" value="DR1885-like metal-binding protein"/>
    <property type="match status" value="1"/>
</dbReference>
<dbReference type="Gene3D" id="2.60.40.1890">
    <property type="entry name" value="PCu(A)C copper chaperone"/>
    <property type="match status" value="1"/>
</dbReference>
<dbReference type="RefSeq" id="WP_110390042.1">
    <property type="nucleotide sequence ID" value="NZ_DALYFX010000100.1"/>
</dbReference>
<gene>
    <name evidence="2" type="ORF">DFR34_104126</name>
</gene>
<reference evidence="2 3" key="1">
    <citation type="submission" date="2018-05" db="EMBL/GenBank/DDBJ databases">
        <title>Genomic Encyclopedia of Type Strains, Phase IV (KMG-IV): sequencing the most valuable type-strain genomes for metagenomic binning, comparative biology and taxonomic classification.</title>
        <authorList>
            <person name="Goeker M."/>
        </authorList>
    </citation>
    <scope>NUCLEOTIDE SEQUENCE [LARGE SCALE GENOMIC DNA]</scope>
    <source>
        <strain evidence="2 3">DSM 29661</strain>
    </source>
</reference>
<dbReference type="Pfam" id="PF04314">
    <property type="entry name" value="PCuAC"/>
    <property type="match status" value="1"/>
</dbReference>
<dbReference type="PANTHER" id="PTHR36302">
    <property type="entry name" value="BLR7088 PROTEIN"/>
    <property type="match status" value="1"/>
</dbReference>
<feature type="signal peptide" evidence="1">
    <location>
        <begin position="1"/>
        <end position="18"/>
    </location>
</feature>
<keyword evidence="1" id="KW-0732">Signal</keyword>
<dbReference type="InterPro" id="IPR036182">
    <property type="entry name" value="PCuAC_sf"/>
</dbReference>
<keyword evidence="3" id="KW-1185">Reference proteome</keyword>
<dbReference type="EMBL" id="QJKI01000004">
    <property type="protein sequence ID" value="PXX80351.1"/>
    <property type="molecule type" value="Genomic_DNA"/>
</dbReference>
<comment type="caution">
    <text evidence="2">The sequence shown here is derived from an EMBL/GenBank/DDBJ whole genome shotgun (WGS) entry which is preliminary data.</text>
</comment>
<sequence>MKRLLALALFAAASLAHAHGYAVGELKIDHPWARATPGAAKNGAAYLTVSNTGKQADRLVAASVDVADHAELHTHLNDNGVMKMRQIPDIPVEAGATVKLQPGGLHIMLMDLKQPLKEGDKIPMTLRFEKAGEVKVDVHVDKVGAMPAAAGAHAGH</sequence>
<evidence type="ECO:0000313" key="2">
    <source>
        <dbReference type="EMBL" id="PXX80351.1"/>
    </source>
</evidence>
<protein>
    <recommendedName>
        <fullName evidence="4">Copper(I)-binding protein</fullName>
    </recommendedName>
</protein>
<proteinExistence type="predicted"/>
<dbReference type="PANTHER" id="PTHR36302:SF1">
    <property type="entry name" value="COPPER CHAPERONE PCU(A)C"/>
    <property type="match status" value="1"/>
</dbReference>